<organism evidence="3 4">
    <name type="scientific">Paramicrobacterium chengjingii</name>
    <dbReference type="NCBI Taxonomy" id="2769067"/>
    <lineage>
        <taxon>Bacteria</taxon>
        <taxon>Bacillati</taxon>
        <taxon>Actinomycetota</taxon>
        <taxon>Actinomycetes</taxon>
        <taxon>Micrococcales</taxon>
        <taxon>Microbacteriaceae</taxon>
        <taxon>Paramicrobacterium</taxon>
    </lineage>
</organism>
<dbReference type="InterPro" id="IPR000914">
    <property type="entry name" value="SBP_5_dom"/>
</dbReference>
<evidence type="ECO:0000313" key="4">
    <source>
        <dbReference type="Proteomes" id="UP000662814"/>
    </source>
</evidence>
<dbReference type="Gene3D" id="3.10.105.10">
    <property type="entry name" value="Dipeptide-binding Protein, Domain 3"/>
    <property type="match status" value="1"/>
</dbReference>
<gene>
    <name evidence="3" type="ORF">HCR76_14930</name>
</gene>
<dbReference type="SUPFAM" id="SSF53850">
    <property type="entry name" value="Periplasmic binding protein-like II"/>
    <property type="match status" value="1"/>
</dbReference>
<protein>
    <submittedName>
        <fullName evidence="3">ABC transporter substrate-binding protein</fullName>
    </submittedName>
</protein>
<dbReference type="Proteomes" id="UP000662814">
    <property type="component" value="Chromosome"/>
</dbReference>
<feature type="signal peptide" evidence="1">
    <location>
        <begin position="1"/>
        <end position="27"/>
    </location>
</feature>
<dbReference type="RefSeq" id="WP_166987556.1">
    <property type="nucleotide sequence ID" value="NZ_CP061169.1"/>
</dbReference>
<dbReference type="PROSITE" id="PS51257">
    <property type="entry name" value="PROKAR_LIPOPROTEIN"/>
    <property type="match status" value="1"/>
</dbReference>
<dbReference type="PANTHER" id="PTHR30290:SF83">
    <property type="entry name" value="ABC TRANSPORTER SUBSTRATE-BINDING PROTEIN"/>
    <property type="match status" value="1"/>
</dbReference>
<dbReference type="PANTHER" id="PTHR30290">
    <property type="entry name" value="PERIPLASMIC BINDING COMPONENT OF ABC TRANSPORTER"/>
    <property type="match status" value="1"/>
</dbReference>
<feature type="domain" description="Solute-binding protein family 5" evidence="2">
    <location>
        <begin position="87"/>
        <end position="471"/>
    </location>
</feature>
<keyword evidence="1" id="KW-0732">Signal</keyword>
<sequence length="562" mass="60334">MKKRNMVLGMGLAAALALTGCSGGGDASGDGGSGDVVKGGTLHVLATTDFSHLDPAQGWDGGVNNFYRLIYRTLTTYAPGNAEDPAKIVPDLATDLGTPNEDNTEWTFTLKDDIFFQDGSEITSEDVRFGVERSLDPAIAVGSPYAKILLAGADEYGGVYEDGHLDSIETPDDKTIVFHLKEPFADFSSAVAQPVYTPFPADGNVTTKSIDKQPISSGPYVVTDYKPGSTIVLERNEYWEQGSDEVRTANPDKFVWTLGLDNSTIDERMIADQGDDKNAITGIILASSLSRIQEPSVQERTLEGLKGCTTYLALNTTKEPLNDVKVRQAISYAIDKKSVQTATGGPALADIANTMLPPSVTGHEDFDLYPSDENAGDPKKAKELLAEAGYADGFELSLDMRAVPVTQAQAESIQESLAKANIDVKLNVVDTAKYWQIIGTPSQQTDAAIAGWCPDWPTGATFLPPLFEGSQIFDQGNSNVAQFDNDEVNTRMDEIRAMTDVDEANKAWGALDKQILESAPAVPLTWEKTVTVTGSNIANAYLHIGYSGGIDYAIVGVKSVDE</sequence>
<dbReference type="CDD" id="cd08506">
    <property type="entry name" value="PBP2_clavulanate_OppA2"/>
    <property type="match status" value="1"/>
</dbReference>
<evidence type="ECO:0000259" key="2">
    <source>
        <dbReference type="Pfam" id="PF00496"/>
    </source>
</evidence>
<reference evidence="3 4" key="1">
    <citation type="submission" date="2020-12" db="EMBL/GenBank/DDBJ databases">
        <title>Microbacterium sp. HY060.</title>
        <authorList>
            <person name="Zhou J."/>
        </authorList>
    </citation>
    <scope>NUCLEOTIDE SEQUENCE [LARGE SCALE GENOMIC DNA]</scope>
    <source>
        <strain evidence="3 4">HY60</strain>
    </source>
</reference>
<proteinExistence type="predicted"/>
<feature type="chain" id="PRO_5046680170" evidence="1">
    <location>
        <begin position="28"/>
        <end position="562"/>
    </location>
</feature>
<accession>A0ABX6YGZ4</accession>
<dbReference type="InterPro" id="IPR039424">
    <property type="entry name" value="SBP_5"/>
</dbReference>
<dbReference type="PIRSF" id="PIRSF002741">
    <property type="entry name" value="MppA"/>
    <property type="match status" value="1"/>
</dbReference>
<evidence type="ECO:0000313" key="3">
    <source>
        <dbReference type="EMBL" id="QPZ38066.1"/>
    </source>
</evidence>
<dbReference type="Gene3D" id="3.40.190.10">
    <property type="entry name" value="Periplasmic binding protein-like II"/>
    <property type="match status" value="1"/>
</dbReference>
<dbReference type="Pfam" id="PF00496">
    <property type="entry name" value="SBP_bac_5"/>
    <property type="match status" value="1"/>
</dbReference>
<keyword evidence="4" id="KW-1185">Reference proteome</keyword>
<name>A0ABX6YGZ4_9MICO</name>
<evidence type="ECO:0000256" key="1">
    <source>
        <dbReference type="SAM" id="SignalP"/>
    </source>
</evidence>
<dbReference type="InterPro" id="IPR030678">
    <property type="entry name" value="Peptide/Ni-bd"/>
</dbReference>
<dbReference type="EMBL" id="CP061169">
    <property type="protein sequence ID" value="QPZ38066.1"/>
    <property type="molecule type" value="Genomic_DNA"/>
</dbReference>